<evidence type="ECO:0000313" key="2">
    <source>
        <dbReference type="Proteomes" id="UP000199169"/>
    </source>
</evidence>
<organism evidence="1 2">
    <name type="scientific">Candidatus Accumulibacter aalborgensis</name>
    <dbReference type="NCBI Taxonomy" id="1860102"/>
    <lineage>
        <taxon>Bacteria</taxon>
        <taxon>Pseudomonadati</taxon>
        <taxon>Pseudomonadota</taxon>
        <taxon>Betaproteobacteria</taxon>
        <taxon>Candidatus Accumulibacter</taxon>
    </lineage>
</organism>
<dbReference type="RefSeq" id="WP_186408743.1">
    <property type="nucleotide sequence ID" value="NZ_FLQX01000147.1"/>
</dbReference>
<accession>A0A1A8XX38</accession>
<evidence type="ECO:0000313" key="1">
    <source>
        <dbReference type="EMBL" id="SBT09286.1"/>
    </source>
</evidence>
<dbReference type="EMBL" id="FLQX01000147">
    <property type="protein sequence ID" value="SBT09286.1"/>
    <property type="molecule type" value="Genomic_DNA"/>
</dbReference>
<dbReference type="Proteomes" id="UP000199169">
    <property type="component" value="Unassembled WGS sequence"/>
</dbReference>
<gene>
    <name evidence="1" type="ORF">ACCAA_680020</name>
</gene>
<dbReference type="AlphaFoldDB" id="A0A1A8XX38"/>
<evidence type="ECO:0008006" key="3">
    <source>
        <dbReference type="Google" id="ProtNLM"/>
    </source>
</evidence>
<name>A0A1A8XX38_9PROT</name>
<sequence>MKTPEFFDDIPRICLRDPLADFLGAADGGIVEYSYLDAVKLAGHSCPTVASAFWLTRQALRALYSEELPERGGLHVEFAAAAADGVTGVIANVVSLLTGAAGEGGFKGLGGRFERRALLSFGADIPFEIRYTRLDGHGQVDAAAHPARVPADPAIGPLMQRCVSGLADADELRRFGDLWQQRVRRLLLDHGNDAAVFTIRRSV</sequence>
<dbReference type="STRING" id="1860102.ACCAA_680020"/>
<reference evidence="1 2" key="1">
    <citation type="submission" date="2016-06" db="EMBL/GenBank/DDBJ databases">
        <authorList>
            <person name="Kjaerup R.B."/>
            <person name="Dalgaard T.S."/>
            <person name="Juul-Madsen H.R."/>
        </authorList>
    </citation>
    <scope>NUCLEOTIDE SEQUENCE [LARGE SCALE GENOMIC DNA]</scope>
    <source>
        <strain evidence="1">3</strain>
    </source>
</reference>
<proteinExistence type="predicted"/>
<protein>
    <recommendedName>
        <fullName evidence="3">Formylmethanofuran dehydrogenase subunit E domain-containing protein</fullName>
    </recommendedName>
</protein>
<keyword evidence="2" id="KW-1185">Reference proteome</keyword>